<accession>A0A200Q3K5</accession>
<sequence length="401" mass="44689">MKMKAKDYMEALEEERRKIQVFQRELPLCLELVNQAIENCTKKMYYEEQRSDCEEQTLSDHGPVLEQFLPLKRSNSSFQEEEEEVQQSKRIGENLGKKVDWLKSVQLWNQNPDPVPTKEDDDLNGKCSKIELKKCGGAFQPFQSEKGMITSTSRTTTTTTTTTGTATATATATATSIEISAPSSVQTTATSSTTGDTDHGSGNNRKNKEETKEGDLRRKTRRCWSQELHKRFLEALQQLGGSHVATPKQIKELMKVDGLTNDEVKSHLQKYRIHTRGPSPTTTHNDGNPQPPQFVVVGGIWVPPPEYVTMGEANKEGARRMTTNGIYVPLAAPPQQGVSSCSQQQQQQQQKQQQHQSPTGSLHSEGRSNRGEHSINVHSNSPTTSSSTETDDNVISKLTCN</sequence>
<keyword evidence="5" id="KW-0539">Nucleus</keyword>
<reference evidence="8 9" key="1">
    <citation type="journal article" date="2017" name="Mol. Plant">
        <title>The Genome of Medicinal Plant Macleaya cordata Provides New Insights into Benzylisoquinoline Alkaloids Metabolism.</title>
        <authorList>
            <person name="Liu X."/>
            <person name="Liu Y."/>
            <person name="Huang P."/>
            <person name="Ma Y."/>
            <person name="Qing Z."/>
            <person name="Tang Q."/>
            <person name="Cao H."/>
            <person name="Cheng P."/>
            <person name="Zheng Y."/>
            <person name="Yuan Z."/>
            <person name="Zhou Y."/>
            <person name="Liu J."/>
            <person name="Tang Z."/>
            <person name="Zhuo Y."/>
            <person name="Zhang Y."/>
            <person name="Yu L."/>
            <person name="Huang J."/>
            <person name="Yang P."/>
            <person name="Peng Q."/>
            <person name="Zhang J."/>
            <person name="Jiang W."/>
            <person name="Zhang Z."/>
            <person name="Lin K."/>
            <person name="Ro D.K."/>
            <person name="Chen X."/>
            <person name="Xiong X."/>
            <person name="Shang Y."/>
            <person name="Huang S."/>
            <person name="Zeng J."/>
        </authorList>
    </citation>
    <scope>NUCLEOTIDE SEQUENCE [LARGE SCALE GENOMIC DNA]</scope>
    <source>
        <strain evidence="9">cv. BLH2017</strain>
        <tissue evidence="8">Root</tissue>
    </source>
</reference>
<feature type="compositionally biased region" description="Low complexity" evidence="6">
    <location>
        <begin position="335"/>
        <end position="357"/>
    </location>
</feature>
<dbReference type="GO" id="GO:0005634">
    <property type="term" value="C:nucleus"/>
    <property type="evidence" value="ECO:0007669"/>
    <property type="project" value="UniProtKB-SubCell"/>
</dbReference>
<dbReference type="InParanoid" id="A0A200Q3K5"/>
<dbReference type="InterPro" id="IPR017930">
    <property type="entry name" value="Myb_dom"/>
</dbReference>
<proteinExistence type="predicted"/>
<keyword evidence="2" id="KW-0805">Transcription regulation</keyword>
<evidence type="ECO:0000256" key="2">
    <source>
        <dbReference type="ARBA" id="ARBA00023015"/>
    </source>
</evidence>
<dbReference type="InterPro" id="IPR006447">
    <property type="entry name" value="Myb_dom_plants"/>
</dbReference>
<dbReference type="Gene3D" id="1.10.10.60">
    <property type="entry name" value="Homeodomain-like"/>
    <property type="match status" value="1"/>
</dbReference>
<keyword evidence="4" id="KW-0804">Transcription</keyword>
<evidence type="ECO:0000313" key="9">
    <source>
        <dbReference type="Proteomes" id="UP000195402"/>
    </source>
</evidence>
<dbReference type="OrthoDB" id="1908613at2759"/>
<evidence type="ECO:0000256" key="1">
    <source>
        <dbReference type="ARBA" id="ARBA00004123"/>
    </source>
</evidence>
<evidence type="ECO:0000256" key="5">
    <source>
        <dbReference type="ARBA" id="ARBA00023242"/>
    </source>
</evidence>
<protein>
    <submittedName>
        <fullName evidence="8">SANT/Myb domain</fullName>
    </submittedName>
</protein>
<dbReference type="InterPro" id="IPR009057">
    <property type="entry name" value="Homeodomain-like_sf"/>
</dbReference>
<dbReference type="InterPro" id="IPR001005">
    <property type="entry name" value="SANT/Myb"/>
</dbReference>
<feature type="compositionally biased region" description="Basic and acidic residues" evidence="6">
    <location>
        <begin position="364"/>
        <end position="375"/>
    </location>
</feature>
<dbReference type="GO" id="GO:0003700">
    <property type="term" value="F:DNA-binding transcription factor activity"/>
    <property type="evidence" value="ECO:0007669"/>
    <property type="project" value="InterPro"/>
</dbReference>
<dbReference type="SUPFAM" id="SSF46689">
    <property type="entry name" value="Homeodomain-like"/>
    <property type="match status" value="1"/>
</dbReference>
<feature type="domain" description="HTH myb-type" evidence="7">
    <location>
        <begin position="216"/>
        <end position="276"/>
    </location>
</feature>
<keyword evidence="3" id="KW-0238">DNA-binding</keyword>
<comment type="caution">
    <text evidence="8">The sequence shown here is derived from an EMBL/GenBank/DDBJ whole genome shotgun (WGS) entry which is preliminary data.</text>
</comment>
<evidence type="ECO:0000256" key="6">
    <source>
        <dbReference type="SAM" id="MobiDB-lite"/>
    </source>
</evidence>
<feature type="compositionally biased region" description="Low complexity" evidence="6">
    <location>
        <begin position="150"/>
        <end position="195"/>
    </location>
</feature>
<evidence type="ECO:0000313" key="8">
    <source>
        <dbReference type="EMBL" id="OVA05027.1"/>
    </source>
</evidence>
<dbReference type="EMBL" id="MVGT01003194">
    <property type="protein sequence ID" value="OVA05027.1"/>
    <property type="molecule type" value="Genomic_DNA"/>
</dbReference>
<organism evidence="8 9">
    <name type="scientific">Macleaya cordata</name>
    <name type="common">Five-seeded plume-poppy</name>
    <name type="synonym">Bocconia cordata</name>
    <dbReference type="NCBI Taxonomy" id="56857"/>
    <lineage>
        <taxon>Eukaryota</taxon>
        <taxon>Viridiplantae</taxon>
        <taxon>Streptophyta</taxon>
        <taxon>Embryophyta</taxon>
        <taxon>Tracheophyta</taxon>
        <taxon>Spermatophyta</taxon>
        <taxon>Magnoliopsida</taxon>
        <taxon>Ranunculales</taxon>
        <taxon>Papaveraceae</taxon>
        <taxon>Papaveroideae</taxon>
        <taxon>Macleaya</taxon>
    </lineage>
</organism>
<evidence type="ECO:0000256" key="4">
    <source>
        <dbReference type="ARBA" id="ARBA00023163"/>
    </source>
</evidence>
<feature type="region of interest" description="Disordered" evidence="6">
    <location>
        <begin position="330"/>
        <end position="401"/>
    </location>
</feature>
<dbReference type="GO" id="GO:0003677">
    <property type="term" value="F:DNA binding"/>
    <property type="evidence" value="ECO:0007669"/>
    <property type="project" value="UniProtKB-KW"/>
</dbReference>
<comment type="subcellular location">
    <subcellularLocation>
        <location evidence="1">Nucleus</location>
    </subcellularLocation>
</comment>
<dbReference type="PANTHER" id="PTHR31003">
    <property type="entry name" value="MYB FAMILY TRANSCRIPTION FACTOR"/>
    <property type="match status" value="1"/>
</dbReference>
<evidence type="ECO:0000259" key="7">
    <source>
        <dbReference type="PROSITE" id="PS51294"/>
    </source>
</evidence>
<gene>
    <name evidence="8" type="ORF">BVC80_1211g100</name>
</gene>
<dbReference type="OMA" id="GQTQRKQ"/>
<dbReference type="FunFam" id="1.10.10.60:FF:000002">
    <property type="entry name" value="Myb family transcription factor"/>
    <property type="match status" value="1"/>
</dbReference>
<dbReference type="Pfam" id="PF26575">
    <property type="entry name" value="HHO5_N"/>
    <property type="match status" value="1"/>
</dbReference>
<dbReference type="NCBIfam" id="TIGR01557">
    <property type="entry name" value="myb_SHAQKYF"/>
    <property type="match status" value="1"/>
</dbReference>
<dbReference type="FunCoup" id="A0A200Q3K5">
    <property type="interactions" value="751"/>
</dbReference>
<feature type="compositionally biased region" description="Basic and acidic residues" evidence="6">
    <location>
        <begin position="206"/>
        <end position="217"/>
    </location>
</feature>
<dbReference type="Pfam" id="PF00249">
    <property type="entry name" value="Myb_DNA-binding"/>
    <property type="match status" value="1"/>
</dbReference>
<dbReference type="PROSITE" id="PS51294">
    <property type="entry name" value="HTH_MYB"/>
    <property type="match status" value="1"/>
</dbReference>
<dbReference type="InterPro" id="IPR058673">
    <property type="entry name" value="HHO5-like_N"/>
</dbReference>
<name>A0A200Q3K5_MACCD</name>
<dbReference type="InterPro" id="IPR044787">
    <property type="entry name" value="HHO5-like"/>
</dbReference>
<evidence type="ECO:0000256" key="3">
    <source>
        <dbReference type="ARBA" id="ARBA00023125"/>
    </source>
</evidence>
<dbReference type="Proteomes" id="UP000195402">
    <property type="component" value="Unassembled WGS sequence"/>
</dbReference>
<dbReference type="AlphaFoldDB" id="A0A200Q3K5"/>
<keyword evidence="9" id="KW-1185">Reference proteome</keyword>
<feature type="compositionally biased region" description="Low complexity" evidence="6">
    <location>
        <begin position="379"/>
        <end position="388"/>
    </location>
</feature>
<dbReference type="PANTHER" id="PTHR31003:SF16">
    <property type="entry name" value="TRANSCRIPTION FACTOR HHO2"/>
    <property type="match status" value="1"/>
</dbReference>
<feature type="region of interest" description="Disordered" evidence="6">
    <location>
        <begin position="145"/>
        <end position="218"/>
    </location>
</feature>